<keyword evidence="4" id="KW-1185">Reference proteome</keyword>
<dbReference type="Proteomes" id="UP000474565">
    <property type="component" value="Unassembled WGS sequence"/>
</dbReference>
<protein>
    <submittedName>
        <fullName evidence="3">Transcriptional regulator</fullName>
    </submittedName>
</protein>
<dbReference type="InterPro" id="IPR036147">
    <property type="entry name" value="Anti-sigma_E_RseA_N_sf"/>
</dbReference>
<dbReference type="Pfam" id="PF03872">
    <property type="entry name" value="RseA_N"/>
    <property type="match status" value="1"/>
</dbReference>
<organism evidence="3 5">
    <name type="scientific">Duganella lactea</name>
    <dbReference type="NCBI Taxonomy" id="2692173"/>
    <lineage>
        <taxon>Bacteria</taxon>
        <taxon>Pseudomonadati</taxon>
        <taxon>Pseudomonadota</taxon>
        <taxon>Betaproteobacteria</taxon>
        <taxon>Burkholderiales</taxon>
        <taxon>Oxalobacteraceae</taxon>
        <taxon>Telluria group</taxon>
        <taxon>Duganella</taxon>
    </lineage>
</organism>
<evidence type="ECO:0000313" key="2">
    <source>
        <dbReference type="EMBL" id="MYM33397.1"/>
    </source>
</evidence>
<dbReference type="InterPro" id="IPR052383">
    <property type="entry name" value="Anti-sigma-E_RseA-like"/>
</dbReference>
<dbReference type="RefSeq" id="WP_160988791.1">
    <property type="nucleotide sequence ID" value="NZ_WWCO01000002.1"/>
</dbReference>
<evidence type="ECO:0000259" key="1">
    <source>
        <dbReference type="Pfam" id="PF03872"/>
    </source>
</evidence>
<sequence>MDTDKKLREHISALTDGELPDSERELAFAALDTDAGRHAWRAYHLTGDVLRGTPGADLRADFSVRMAARLAAEPAYAPADAGLEVQPVAIIFP</sequence>
<comment type="caution">
    <text evidence="3">The sequence shown here is derived from an EMBL/GenBank/DDBJ whole genome shotgun (WGS) entry which is preliminary data.</text>
</comment>
<dbReference type="PANTHER" id="PTHR38104">
    <property type="match status" value="1"/>
</dbReference>
<dbReference type="GO" id="GO:0016989">
    <property type="term" value="F:sigma factor antagonist activity"/>
    <property type="evidence" value="ECO:0007669"/>
    <property type="project" value="InterPro"/>
</dbReference>
<dbReference type="CDD" id="cd16328">
    <property type="entry name" value="RseA_N"/>
    <property type="match status" value="1"/>
</dbReference>
<evidence type="ECO:0000313" key="4">
    <source>
        <dbReference type="Proteomes" id="UP000449678"/>
    </source>
</evidence>
<name>A0A6L8MQY2_9BURK</name>
<evidence type="ECO:0000313" key="5">
    <source>
        <dbReference type="Proteomes" id="UP000474565"/>
    </source>
</evidence>
<dbReference type="Gene3D" id="1.10.10.880">
    <property type="entry name" value="Anti sigma-E protein RseA, N-terminal domain"/>
    <property type="match status" value="1"/>
</dbReference>
<dbReference type="EMBL" id="WWCP01000022">
    <property type="protein sequence ID" value="MYM83688.1"/>
    <property type="molecule type" value="Genomic_DNA"/>
</dbReference>
<dbReference type="SUPFAM" id="SSF89069">
    <property type="entry name" value="N-terminal, cytoplasmic domain of anti-sigmaE factor RseA"/>
    <property type="match status" value="1"/>
</dbReference>
<dbReference type="PANTHER" id="PTHR38104:SF1">
    <property type="entry name" value="ANTI-SIGMA-E FACTOR RSEA"/>
    <property type="match status" value="1"/>
</dbReference>
<gene>
    <name evidence="2" type="ORF">GTP38_03455</name>
    <name evidence="3" type="ORF">GTP44_17250</name>
</gene>
<feature type="domain" description="Anti sigma-E protein RseA N-terminal" evidence="1">
    <location>
        <begin position="8"/>
        <end position="88"/>
    </location>
</feature>
<dbReference type="AlphaFoldDB" id="A0A6L8MQY2"/>
<evidence type="ECO:0000313" key="3">
    <source>
        <dbReference type="EMBL" id="MYM83688.1"/>
    </source>
</evidence>
<reference evidence="4 5" key="1">
    <citation type="submission" date="2019-12" db="EMBL/GenBank/DDBJ databases">
        <title>Novel species isolated from a subtropical stream in China.</title>
        <authorList>
            <person name="Lu H."/>
        </authorList>
    </citation>
    <scope>NUCLEOTIDE SEQUENCE [LARGE SCALE GENOMIC DNA]</scope>
    <source>
        <strain evidence="3 5">FT50W</strain>
        <strain evidence="2 4">FT94W</strain>
    </source>
</reference>
<dbReference type="Proteomes" id="UP000449678">
    <property type="component" value="Unassembled WGS sequence"/>
</dbReference>
<proteinExistence type="predicted"/>
<dbReference type="EMBL" id="WWCO01000002">
    <property type="protein sequence ID" value="MYM33397.1"/>
    <property type="molecule type" value="Genomic_DNA"/>
</dbReference>
<dbReference type="InterPro" id="IPR005572">
    <property type="entry name" value="Anti-sigma_E_RseA_N"/>
</dbReference>
<accession>A0A6L8MQY2</accession>